<dbReference type="Gene3D" id="2.40.70.10">
    <property type="entry name" value="Acid Proteases"/>
    <property type="match status" value="2"/>
</dbReference>
<gene>
    <name evidence="4" type="ORF">BDZ94DRAFT_1180422</name>
</gene>
<dbReference type="PROSITE" id="PS51767">
    <property type="entry name" value="PEPTIDASE_A1"/>
    <property type="match status" value="1"/>
</dbReference>
<dbReference type="InterPro" id="IPR021109">
    <property type="entry name" value="Peptidase_aspartic_dom_sf"/>
</dbReference>
<proteinExistence type="inferred from homology"/>
<evidence type="ECO:0000313" key="5">
    <source>
        <dbReference type="Proteomes" id="UP000807353"/>
    </source>
</evidence>
<keyword evidence="5" id="KW-1185">Reference proteome</keyword>
<evidence type="ECO:0000256" key="2">
    <source>
        <dbReference type="SAM" id="MobiDB-lite"/>
    </source>
</evidence>
<dbReference type="SUPFAM" id="SSF50630">
    <property type="entry name" value="Acid proteases"/>
    <property type="match status" value="1"/>
</dbReference>
<dbReference type="InterPro" id="IPR033121">
    <property type="entry name" value="PEPTIDASE_A1"/>
</dbReference>
<feature type="non-terminal residue" evidence="4">
    <location>
        <position position="1"/>
    </location>
</feature>
<dbReference type="Proteomes" id="UP000807353">
    <property type="component" value="Unassembled WGS sequence"/>
</dbReference>
<sequence length="403" mass="40450">SSCSTCSRNTPVFDGSKSTSLQLLSSGTNIRYGSGEVAGQLAQDVVTMGPFTLPQQTFLSVEQTSQGFLDGSMSGILGLAFQGIAATKSTPFWQTLADNGTLTTPDMSFWLTRFRGDPQAPEEGPGGTFTLGGTNSTLFSGEIEFLDMPAGPPSFWLLNMKSVTVQGKNVPISTGASALSAIDTGTTLIGGPTEDVKAIWDAVPGSLADPNDTGFFSFPCSTDVEITMSFGGKSWPISTKDMNLGQVSRGSTQCLGGIFDLTQGSSIVAGGGNPNWVVGATFLKNVYSVFRSNPPSVGFAELSVAAGGSGTGTSSSAGSGASLLTPSTGSSVSPPPSPSASASTSPPNSPPNSGGGVPSNTASALTFAPVMGSGTTPGAGPTTTTTKNSSGNGALGVCACPFC</sequence>
<evidence type="ECO:0000259" key="3">
    <source>
        <dbReference type="PROSITE" id="PS51767"/>
    </source>
</evidence>
<dbReference type="PRINTS" id="PR00792">
    <property type="entry name" value="PEPSIN"/>
</dbReference>
<dbReference type="Pfam" id="PF00026">
    <property type="entry name" value="Asp"/>
    <property type="match status" value="1"/>
</dbReference>
<dbReference type="CDD" id="cd05471">
    <property type="entry name" value="pepsin_like"/>
    <property type="match status" value="1"/>
</dbReference>
<protein>
    <submittedName>
        <fullName evidence="4">Aspartic peptidase domain-containing protein</fullName>
    </submittedName>
</protein>
<dbReference type="PANTHER" id="PTHR47966:SF6">
    <property type="entry name" value="PEPTIDASE A1 DOMAIN-CONTAINING PROTEIN"/>
    <property type="match status" value="1"/>
</dbReference>
<reference evidence="4" key="1">
    <citation type="submission" date="2020-11" db="EMBL/GenBank/DDBJ databases">
        <authorList>
            <consortium name="DOE Joint Genome Institute"/>
            <person name="Ahrendt S."/>
            <person name="Riley R."/>
            <person name="Andreopoulos W."/>
            <person name="Labutti K."/>
            <person name="Pangilinan J."/>
            <person name="Ruiz-Duenas F.J."/>
            <person name="Barrasa J.M."/>
            <person name="Sanchez-Garcia M."/>
            <person name="Camarero S."/>
            <person name="Miyauchi S."/>
            <person name="Serrano A."/>
            <person name="Linde D."/>
            <person name="Babiker R."/>
            <person name="Drula E."/>
            <person name="Ayuso-Fernandez I."/>
            <person name="Pacheco R."/>
            <person name="Padilla G."/>
            <person name="Ferreira P."/>
            <person name="Barriuso J."/>
            <person name="Kellner H."/>
            <person name="Castanera R."/>
            <person name="Alfaro M."/>
            <person name="Ramirez L."/>
            <person name="Pisabarro A.G."/>
            <person name="Kuo A."/>
            <person name="Tritt A."/>
            <person name="Lipzen A."/>
            <person name="He G."/>
            <person name="Yan M."/>
            <person name="Ng V."/>
            <person name="Cullen D."/>
            <person name="Martin F."/>
            <person name="Rosso M.-N."/>
            <person name="Henrissat B."/>
            <person name="Hibbett D."/>
            <person name="Martinez A.T."/>
            <person name="Grigoriev I.V."/>
        </authorList>
    </citation>
    <scope>NUCLEOTIDE SEQUENCE</scope>
    <source>
        <strain evidence="4">CBS 247.69</strain>
    </source>
</reference>
<organism evidence="4 5">
    <name type="scientific">Collybia nuda</name>
    <dbReference type="NCBI Taxonomy" id="64659"/>
    <lineage>
        <taxon>Eukaryota</taxon>
        <taxon>Fungi</taxon>
        <taxon>Dikarya</taxon>
        <taxon>Basidiomycota</taxon>
        <taxon>Agaricomycotina</taxon>
        <taxon>Agaricomycetes</taxon>
        <taxon>Agaricomycetidae</taxon>
        <taxon>Agaricales</taxon>
        <taxon>Tricholomatineae</taxon>
        <taxon>Clitocybaceae</taxon>
        <taxon>Collybia</taxon>
    </lineage>
</organism>
<dbReference type="PANTHER" id="PTHR47966">
    <property type="entry name" value="BETA-SITE APP-CLEAVING ENZYME, ISOFORM A-RELATED"/>
    <property type="match status" value="1"/>
</dbReference>
<dbReference type="GO" id="GO:0004190">
    <property type="term" value="F:aspartic-type endopeptidase activity"/>
    <property type="evidence" value="ECO:0007669"/>
    <property type="project" value="InterPro"/>
</dbReference>
<feature type="compositionally biased region" description="Low complexity" evidence="2">
    <location>
        <begin position="312"/>
        <end position="332"/>
    </location>
</feature>
<comment type="similarity">
    <text evidence="1">Belongs to the peptidase A1 family.</text>
</comment>
<evidence type="ECO:0000256" key="1">
    <source>
        <dbReference type="ARBA" id="ARBA00007447"/>
    </source>
</evidence>
<dbReference type="InterPro" id="IPR001461">
    <property type="entry name" value="Aspartic_peptidase_A1"/>
</dbReference>
<accession>A0A9P5XRI0</accession>
<dbReference type="EMBL" id="MU150875">
    <property type="protein sequence ID" value="KAF9455232.1"/>
    <property type="molecule type" value="Genomic_DNA"/>
</dbReference>
<dbReference type="OrthoDB" id="771136at2759"/>
<dbReference type="InterPro" id="IPR034164">
    <property type="entry name" value="Pepsin-like_dom"/>
</dbReference>
<dbReference type="GO" id="GO:0006508">
    <property type="term" value="P:proteolysis"/>
    <property type="evidence" value="ECO:0007669"/>
    <property type="project" value="InterPro"/>
</dbReference>
<comment type="caution">
    <text evidence="4">The sequence shown here is derived from an EMBL/GenBank/DDBJ whole genome shotgun (WGS) entry which is preliminary data.</text>
</comment>
<name>A0A9P5XRI0_9AGAR</name>
<evidence type="ECO:0000313" key="4">
    <source>
        <dbReference type="EMBL" id="KAF9455232.1"/>
    </source>
</evidence>
<feature type="domain" description="Peptidase A1" evidence="3">
    <location>
        <begin position="1"/>
        <end position="300"/>
    </location>
</feature>
<feature type="region of interest" description="Disordered" evidence="2">
    <location>
        <begin position="308"/>
        <end position="391"/>
    </location>
</feature>
<feature type="compositionally biased region" description="Low complexity" evidence="2">
    <location>
        <begin position="372"/>
        <end position="391"/>
    </location>
</feature>
<dbReference type="AlphaFoldDB" id="A0A9P5XRI0"/>